<dbReference type="PANTHER" id="PTHR10900">
    <property type="entry name" value="PERIOSTIN-RELATED"/>
    <property type="match status" value="1"/>
</dbReference>
<dbReference type="Gene3D" id="2.30.180.10">
    <property type="entry name" value="FAS1 domain"/>
    <property type="match status" value="2"/>
</dbReference>
<dbReference type="PATRIC" id="fig|1127699.3.peg.1152"/>
<feature type="domain" description="FAS1" evidence="1">
    <location>
        <begin position="677"/>
        <end position="903"/>
    </location>
</feature>
<dbReference type="PROSITE" id="PS51257">
    <property type="entry name" value="PROKAR_LIPOPROTEIN"/>
    <property type="match status" value="1"/>
</dbReference>
<dbReference type="PANTHER" id="PTHR10900:SF77">
    <property type="entry name" value="FI19380P1"/>
    <property type="match status" value="1"/>
</dbReference>
<dbReference type="InterPro" id="IPR036378">
    <property type="entry name" value="FAS1_dom_sf"/>
</dbReference>
<dbReference type="Proteomes" id="UP000010433">
    <property type="component" value="Unassembled WGS sequence"/>
</dbReference>
<accession>L1NB10</accession>
<organism evidence="2 3">
    <name type="scientific">Hoylesella saccharolytica F0055</name>
    <dbReference type="NCBI Taxonomy" id="1127699"/>
    <lineage>
        <taxon>Bacteria</taxon>
        <taxon>Pseudomonadati</taxon>
        <taxon>Bacteroidota</taxon>
        <taxon>Bacteroidia</taxon>
        <taxon>Bacteroidales</taxon>
        <taxon>Prevotellaceae</taxon>
        <taxon>Hoylesella</taxon>
    </lineage>
</organism>
<evidence type="ECO:0000313" key="3">
    <source>
        <dbReference type="Proteomes" id="UP000010433"/>
    </source>
</evidence>
<dbReference type="RefSeq" id="WP_009162458.1">
    <property type="nucleotide sequence ID" value="NZ_KB290995.1"/>
</dbReference>
<dbReference type="PROSITE" id="PS50213">
    <property type="entry name" value="FAS1"/>
    <property type="match status" value="1"/>
</dbReference>
<proteinExistence type="predicted"/>
<dbReference type="AlphaFoldDB" id="L1NB10"/>
<keyword evidence="3" id="KW-1185">Reference proteome</keyword>
<sequence>MTKYDYYMNNGFSKPIKRGLTTLAMVIAFSCFVACTDDYKLDNPGNNPEWLGNSIYGELKNPGSSVLKGTFNNYLRLIDDLGYAETLGKTGSKTIFPANDEAFTRFFSDNTWGVTKYEDLTSSMKKMLLYSSMLDNAILVELLSNVSASSTSVSTGVALKHTTGVNVIDTITHIYGPAGLPVNNRYWTPFYTRGINLVMDATRPMMVHFTAEQMRANNITTMGANSDFSVITGSEYNEVTKSAYIFRNRIIGADVTCRNGYIHQMQNVIVPPGNLAEVLRTSGETNYFSRMLDRFSAPFYDAVTTNNYNDYAQANGLPLVDSIFQKRYLSERSEGGGVMRDPYGKVVSRDGLLPYDPGWNTYTSGITGANILADIAAMFVPNDAAMEQYFLPGGSGAFLIDQYGKKSNTRANLSENIDSIPQNIIQAFLSNLMKSSFIGTVPSKFGDVMDDASDPMGLTLGDIVTNADGTYNVKIANNGVAYILNKVYAPNKYVAVSAPALLSDDMKVINWGIQDKTNLRLNFYAYLLAMSANYALFLPTDAAFGRYYVDPAFLKHAQPRALKFYYDKTTPPYLFCSAWKYDPTTGMVGDSIGRANNIGTQFIDILNYHTVVLNSGETPGGNKYYKTKHGGAIAFDGSTVQSGGQLQNSLPASNITKTYNQKNGKAFAIDHLIQAPQNSVYKTLSDDTQFSSFMELCSPENLSDMLSFAGISANKNSFGHSPQDAYSVFVDKNGLDFNVNYFNTYNYTVYAPDNTAMNAAYAAGLPKWSDVYAITSASYTPNSAEFVAAQAKALAMINEINSFIRYHFQDNSVYADNTVENGEYSTASSDSLGLREKLIVKTESGNGKIYVQDNRGKTIIINATDSKMVNRMTRDYIFNAKAQNAISITTSSFAVVHQISTPLNIHKNSDRYDAAWTGSGAKQWLLAHRRAFLAKQKEMLSK</sequence>
<name>L1NB10_9BACT</name>
<dbReference type="EMBL" id="AMEP01000085">
    <property type="protein sequence ID" value="EKY00563.1"/>
    <property type="molecule type" value="Genomic_DNA"/>
</dbReference>
<evidence type="ECO:0000259" key="1">
    <source>
        <dbReference type="PROSITE" id="PS50213"/>
    </source>
</evidence>
<dbReference type="STRING" id="1127699.HMPREF9151_01244"/>
<dbReference type="SUPFAM" id="SSF82153">
    <property type="entry name" value="FAS1 domain"/>
    <property type="match status" value="3"/>
</dbReference>
<evidence type="ECO:0000313" key="2">
    <source>
        <dbReference type="EMBL" id="EKY00563.1"/>
    </source>
</evidence>
<dbReference type="InterPro" id="IPR000782">
    <property type="entry name" value="FAS1_domain"/>
</dbReference>
<protein>
    <recommendedName>
        <fullName evidence="1">FAS1 domain-containing protein</fullName>
    </recommendedName>
</protein>
<comment type="caution">
    <text evidence="2">The sequence shown here is derived from an EMBL/GenBank/DDBJ whole genome shotgun (WGS) entry which is preliminary data.</text>
</comment>
<dbReference type="HOGENOM" id="CLU_335819_0_0_10"/>
<dbReference type="InterPro" id="IPR050904">
    <property type="entry name" value="Adhesion/Biosynth-related"/>
</dbReference>
<dbReference type="OrthoDB" id="1059645at2"/>
<gene>
    <name evidence="2" type="ORF">HMPREF9151_01244</name>
</gene>
<reference evidence="2 3" key="1">
    <citation type="submission" date="2012-05" db="EMBL/GenBank/DDBJ databases">
        <authorList>
            <person name="Weinstock G."/>
            <person name="Sodergren E."/>
            <person name="Lobos E.A."/>
            <person name="Fulton L."/>
            <person name="Fulton R."/>
            <person name="Courtney L."/>
            <person name="Fronick C."/>
            <person name="O'Laughlin M."/>
            <person name="Godfrey J."/>
            <person name="Wilson R.M."/>
            <person name="Miner T."/>
            <person name="Farmer C."/>
            <person name="Delehaunty K."/>
            <person name="Cordes M."/>
            <person name="Minx P."/>
            <person name="Tomlinson C."/>
            <person name="Chen J."/>
            <person name="Wollam A."/>
            <person name="Pepin K.H."/>
            <person name="Bhonagiri V."/>
            <person name="Zhang X."/>
            <person name="Suruliraj S."/>
            <person name="Warren W."/>
            <person name="Mitreva M."/>
            <person name="Mardis E.R."/>
            <person name="Wilson R.K."/>
        </authorList>
    </citation>
    <scope>NUCLEOTIDE SEQUENCE [LARGE SCALE GENOMIC DNA]</scope>
    <source>
        <strain evidence="2 3">F0055</strain>
    </source>
</reference>